<reference evidence="1 2" key="1">
    <citation type="submission" date="2017-03" db="EMBL/GenBank/DDBJ databases">
        <authorList>
            <person name="Afonso C.L."/>
            <person name="Miller P.J."/>
            <person name="Scott M.A."/>
            <person name="Spackman E."/>
            <person name="Goraichik I."/>
            <person name="Dimitrov K.M."/>
            <person name="Suarez D.L."/>
            <person name="Swayne D.E."/>
        </authorList>
    </citation>
    <scope>NUCLEOTIDE SEQUENCE [LARGE SCALE GENOMIC DNA]</scope>
    <source>
        <strain evidence="1 2">ATCC 51113</strain>
    </source>
</reference>
<gene>
    <name evidence="1" type="ORF">BZK42_12085</name>
</gene>
<evidence type="ECO:0000313" key="2">
    <source>
        <dbReference type="Proteomes" id="UP000192573"/>
    </source>
</evidence>
<name>A0A1V8P0X6_CITBR</name>
<proteinExistence type="predicted"/>
<organism evidence="1 2">
    <name type="scientific">Citrobacter braakii</name>
    <dbReference type="NCBI Taxonomy" id="57706"/>
    <lineage>
        <taxon>Bacteria</taxon>
        <taxon>Pseudomonadati</taxon>
        <taxon>Pseudomonadota</taxon>
        <taxon>Gammaproteobacteria</taxon>
        <taxon>Enterobacterales</taxon>
        <taxon>Enterobacteriaceae</taxon>
        <taxon>Citrobacter</taxon>
        <taxon>Citrobacter freundii complex</taxon>
    </lineage>
</organism>
<sequence length="66" mass="7488">MLRARNVCERRLTIQNYDALMGLLMALVKVLNIRTLLVCRTACALSERYGASLAAPQNLFIQKSQY</sequence>
<dbReference type="EMBL" id="NAEW01000004">
    <property type="protein sequence ID" value="OQM42257.1"/>
    <property type="molecule type" value="Genomic_DNA"/>
</dbReference>
<comment type="caution">
    <text evidence="1">The sequence shown here is derived from an EMBL/GenBank/DDBJ whole genome shotgun (WGS) entry which is preliminary data.</text>
</comment>
<dbReference type="AlphaFoldDB" id="A0A1V8P0X6"/>
<evidence type="ECO:0000313" key="1">
    <source>
        <dbReference type="EMBL" id="OQM42257.1"/>
    </source>
</evidence>
<protein>
    <submittedName>
        <fullName evidence="1">Uncharacterized protein</fullName>
    </submittedName>
</protein>
<dbReference type="Proteomes" id="UP000192573">
    <property type="component" value="Unassembled WGS sequence"/>
</dbReference>
<accession>A0A1V8P0X6</accession>